<dbReference type="EMBL" id="SHKW01000008">
    <property type="protein sequence ID" value="RZU28887.1"/>
    <property type="molecule type" value="Genomic_DNA"/>
</dbReference>
<comment type="similarity">
    <text evidence="5 14 16">Belongs to the RNase HII family.</text>
</comment>
<keyword evidence="19" id="KW-1185">Reference proteome</keyword>
<dbReference type="PANTHER" id="PTHR10954">
    <property type="entry name" value="RIBONUCLEASE H2 SUBUNIT A"/>
    <property type="match status" value="1"/>
</dbReference>
<dbReference type="Gene3D" id="3.30.420.10">
    <property type="entry name" value="Ribonuclease H-like superfamily/Ribonuclease H"/>
    <property type="match status" value="1"/>
</dbReference>
<dbReference type="HAMAP" id="MF_00052_B">
    <property type="entry name" value="RNase_HII_B"/>
    <property type="match status" value="1"/>
</dbReference>
<dbReference type="GO" id="GO:0043137">
    <property type="term" value="P:DNA replication, removal of RNA primer"/>
    <property type="evidence" value="ECO:0007669"/>
    <property type="project" value="TreeGrafter"/>
</dbReference>
<dbReference type="GO" id="GO:0005737">
    <property type="term" value="C:cytoplasm"/>
    <property type="evidence" value="ECO:0007669"/>
    <property type="project" value="UniProtKB-SubCell"/>
</dbReference>
<dbReference type="RefSeq" id="WP_130425252.1">
    <property type="nucleotide sequence ID" value="NZ_SHKW01000008.1"/>
</dbReference>
<accession>A0A4Q7XWZ5</accession>
<evidence type="ECO:0000256" key="5">
    <source>
        <dbReference type="ARBA" id="ARBA00007383"/>
    </source>
</evidence>
<keyword evidence="11 14" id="KW-0255">Endonuclease</keyword>
<name>A0A4Q7XWZ5_9BACT</name>
<gene>
    <name evidence="14" type="primary">rnhB</name>
    <name evidence="18" type="ORF">BDD14_6469</name>
</gene>
<feature type="binding site" evidence="14 15">
    <location>
        <position position="34"/>
    </location>
    <ligand>
        <name>a divalent metal cation</name>
        <dbReference type="ChEBI" id="CHEBI:60240"/>
    </ligand>
</feature>
<evidence type="ECO:0000256" key="14">
    <source>
        <dbReference type="HAMAP-Rule" id="MF_00052"/>
    </source>
</evidence>
<dbReference type="InterPro" id="IPR001352">
    <property type="entry name" value="RNase_HII/HIII"/>
</dbReference>
<evidence type="ECO:0000256" key="16">
    <source>
        <dbReference type="RuleBase" id="RU003515"/>
    </source>
</evidence>
<dbReference type="NCBIfam" id="NF000595">
    <property type="entry name" value="PRK00015.1-3"/>
    <property type="match status" value="1"/>
</dbReference>
<dbReference type="NCBIfam" id="NF000594">
    <property type="entry name" value="PRK00015.1-1"/>
    <property type="match status" value="1"/>
</dbReference>
<evidence type="ECO:0000256" key="2">
    <source>
        <dbReference type="ARBA" id="ARBA00001946"/>
    </source>
</evidence>
<feature type="binding site" evidence="14 15">
    <location>
        <position position="126"/>
    </location>
    <ligand>
        <name>a divalent metal cation</name>
        <dbReference type="ChEBI" id="CHEBI:60240"/>
    </ligand>
</feature>
<dbReference type="GO" id="GO:0030145">
    <property type="term" value="F:manganese ion binding"/>
    <property type="evidence" value="ECO:0007669"/>
    <property type="project" value="UniProtKB-UniRule"/>
</dbReference>
<comment type="function">
    <text evidence="3 14 16">Endonuclease that specifically degrades the RNA of RNA-DNA hybrids.</text>
</comment>
<dbReference type="GO" id="GO:0006298">
    <property type="term" value="P:mismatch repair"/>
    <property type="evidence" value="ECO:0007669"/>
    <property type="project" value="TreeGrafter"/>
</dbReference>
<dbReference type="InterPro" id="IPR024567">
    <property type="entry name" value="RNase_HII/HIII_dom"/>
</dbReference>
<keyword evidence="8 14" id="KW-0963">Cytoplasm</keyword>
<evidence type="ECO:0000256" key="12">
    <source>
        <dbReference type="ARBA" id="ARBA00022801"/>
    </source>
</evidence>
<evidence type="ECO:0000259" key="17">
    <source>
        <dbReference type="PROSITE" id="PS51975"/>
    </source>
</evidence>
<comment type="cofactor">
    <cofactor evidence="2">
        <name>Mg(2+)</name>
        <dbReference type="ChEBI" id="CHEBI:18420"/>
    </cofactor>
</comment>
<organism evidence="18 19">
    <name type="scientific">Edaphobacter modestus</name>
    <dbReference type="NCBI Taxonomy" id="388466"/>
    <lineage>
        <taxon>Bacteria</taxon>
        <taxon>Pseudomonadati</taxon>
        <taxon>Acidobacteriota</taxon>
        <taxon>Terriglobia</taxon>
        <taxon>Terriglobales</taxon>
        <taxon>Acidobacteriaceae</taxon>
        <taxon>Edaphobacter</taxon>
    </lineage>
</organism>
<comment type="caution">
    <text evidence="18">The sequence shown here is derived from an EMBL/GenBank/DDBJ whole genome shotgun (WGS) entry which is preliminary data.</text>
</comment>
<comment type="catalytic activity">
    <reaction evidence="1 14 15 16">
        <text>Endonucleolytic cleavage to 5'-phosphomonoester.</text>
        <dbReference type="EC" id="3.1.26.4"/>
    </reaction>
</comment>
<dbReference type="PROSITE" id="PS51975">
    <property type="entry name" value="RNASE_H_2"/>
    <property type="match status" value="1"/>
</dbReference>
<dbReference type="InterPro" id="IPR022898">
    <property type="entry name" value="RNase_HII"/>
</dbReference>
<dbReference type="GO" id="GO:0004523">
    <property type="term" value="F:RNA-DNA hybrid ribonuclease activity"/>
    <property type="evidence" value="ECO:0007669"/>
    <property type="project" value="UniProtKB-UniRule"/>
</dbReference>
<dbReference type="CDD" id="cd07182">
    <property type="entry name" value="RNase_HII_bacteria_HII_like"/>
    <property type="match status" value="1"/>
</dbReference>
<feature type="domain" description="RNase H type-2" evidence="17">
    <location>
        <begin position="28"/>
        <end position="216"/>
    </location>
</feature>
<dbReference type="InterPro" id="IPR012337">
    <property type="entry name" value="RNaseH-like_sf"/>
</dbReference>
<dbReference type="Proteomes" id="UP000292958">
    <property type="component" value="Unassembled WGS sequence"/>
</dbReference>
<evidence type="ECO:0000256" key="10">
    <source>
        <dbReference type="ARBA" id="ARBA00022723"/>
    </source>
</evidence>
<reference evidence="18 19" key="1">
    <citation type="submission" date="2019-02" db="EMBL/GenBank/DDBJ databases">
        <title>Genomic Encyclopedia of Archaeal and Bacterial Type Strains, Phase II (KMG-II): from individual species to whole genera.</title>
        <authorList>
            <person name="Goeker M."/>
        </authorList>
    </citation>
    <scope>NUCLEOTIDE SEQUENCE [LARGE SCALE GENOMIC DNA]</scope>
    <source>
        <strain evidence="18 19">DSM 18101</strain>
    </source>
</reference>
<dbReference type="GO" id="GO:0032299">
    <property type="term" value="C:ribonuclease H2 complex"/>
    <property type="evidence" value="ECO:0007669"/>
    <property type="project" value="TreeGrafter"/>
</dbReference>
<proteinExistence type="inferred from homology"/>
<dbReference type="InterPro" id="IPR036397">
    <property type="entry name" value="RNaseH_sf"/>
</dbReference>
<dbReference type="PANTHER" id="PTHR10954:SF18">
    <property type="entry name" value="RIBONUCLEASE HII"/>
    <property type="match status" value="1"/>
</dbReference>
<keyword evidence="9 14" id="KW-0540">Nuclease</keyword>
<dbReference type="AlphaFoldDB" id="A0A4Q7XWZ5"/>
<keyword evidence="10 14" id="KW-0479">Metal-binding</keyword>
<comment type="cofactor">
    <cofactor evidence="14 15">
        <name>Mn(2+)</name>
        <dbReference type="ChEBI" id="CHEBI:29035"/>
    </cofactor>
    <cofactor evidence="14 15">
        <name>Mg(2+)</name>
        <dbReference type="ChEBI" id="CHEBI:18420"/>
    </cofactor>
    <text evidence="14 15">Manganese or magnesium. Binds 1 divalent metal ion per monomer in the absence of substrate. May bind a second metal ion after substrate binding.</text>
</comment>
<evidence type="ECO:0000256" key="9">
    <source>
        <dbReference type="ARBA" id="ARBA00022722"/>
    </source>
</evidence>
<evidence type="ECO:0000313" key="18">
    <source>
        <dbReference type="EMBL" id="RZU28887.1"/>
    </source>
</evidence>
<dbReference type="EC" id="3.1.26.4" evidence="6 14"/>
<dbReference type="SUPFAM" id="SSF53098">
    <property type="entry name" value="Ribonuclease H-like"/>
    <property type="match status" value="1"/>
</dbReference>
<sequence>MANTKDSQLRKLVCGLEYENQAYQEGATIIAGLDEVGRGTWFGPVTAAAVILPRDCQLEGLRDSKLVSPQKRKRIAEEIKDQAIAWSVAHVEAAEIDRTNIAAATQLAFYEAFHGLDVVPDFLLIDAMLIEIEIPQLAIKHGDALSRTIAAASIVAKVTRDALMEELDEQYPGYGIREHKGYGTALHMQALQKLGPSPLHRMSFSPLRGLTRAFSLAIQNG</sequence>
<evidence type="ECO:0000256" key="4">
    <source>
        <dbReference type="ARBA" id="ARBA00004496"/>
    </source>
</evidence>
<evidence type="ECO:0000256" key="7">
    <source>
        <dbReference type="ARBA" id="ARBA00019179"/>
    </source>
</evidence>
<comment type="subcellular location">
    <subcellularLocation>
        <location evidence="4 14">Cytoplasm</location>
    </subcellularLocation>
</comment>
<keyword evidence="12 14" id="KW-0378">Hydrolase</keyword>
<evidence type="ECO:0000256" key="6">
    <source>
        <dbReference type="ARBA" id="ARBA00012180"/>
    </source>
</evidence>
<evidence type="ECO:0000256" key="1">
    <source>
        <dbReference type="ARBA" id="ARBA00000077"/>
    </source>
</evidence>
<dbReference type="OrthoDB" id="9803420at2"/>
<dbReference type="Pfam" id="PF01351">
    <property type="entry name" value="RNase_HII"/>
    <property type="match status" value="1"/>
</dbReference>
<evidence type="ECO:0000256" key="15">
    <source>
        <dbReference type="PROSITE-ProRule" id="PRU01319"/>
    </source>
</evidence>
<evidence type="ECO:0000313" key="19">
    <source>
        <dbReference type="Proteomes" id="UP000292958"/>
    </source>
</evidence>
<feature type="binding site" evidence="14 15">
    <location>
        <position position="35"/>
    </location>
    <ligand>
        <name>a divalent metal cation</name>
        <dbReference type="ChEBI" id="CHEBI:60240"/>
    </ligand>
</feature>
<dbReference type="GO" id="GO:0003723">
    <property type="term" value="F:RNA binding"/>
    <property type="evidence" value="ECO:0007669"/>
    <property type="project" value="UniProtKB-UniRule"/>
</dbReference>
<evidence type="ECO:0000256" key="8">
    <source>
        <dbReference type="ARBA" id="ARBA00022490"/>
    </source>
</evidence>
<evidence type="ECO:0000256" key="13">
    <source>
        <dbReference type="ARBA" id="ARBA00023211"/>
    </source>
</evidence>
<keyword evidence="13 14" id="KW-0464">Manganese</keyword>
<protein>
    <recommendedName>
        <fullName evidence="7 14">Ribonuclease HII</fullName>
        <shortName evidence="14">RNase HII</shortName>
        <ecNumber evidence="6 14">3.1.26.4</ecNumber>
    </recommendedName>
</protein>
<evidence type="ECO:0000256" key="3">
    <source>
        <dbReference type="ARBA" id="ARBA00004065"/>
    </source>
</evidence>
<evidence type="ECO:0000256" key="11">
    <source>
        <dbReference type="ARBA" id="ARBA00022759"/>
    </source>
</evidence>